<comment type="caution">
    <text evidence="1">The sequence shown here is derived from an EMBL/GenBank/DDBJ whole genome shotgun (WGS) entry which is preliminary data.</text>
</comment>
<gene>
    <name evidence="1" type="ORF">LCGC14_1080870</name>
</gene>
<sequence>MTQDLTNLSQAIAEFEGWQPKEQGERMPVSPSVSYRNHNPGNLRLSPFALGVRDGHAYFLNDDIGFYSLMWDIWMKAQGRTATRLDGNATIEDLITVWAEAPGKTRANYIAHVEKRTGMSKNTKLKDIIN</sequence>
<name>A0A0F9QL42_9ZZZZ</name>
<reference evidence="1" key="1">
    <citation type="journal article" date="2015" name="Nature">
        <title>Complex archaea that bridge the gap between prokaryotes and eukaryotes.</title>
        <authorList>
            <person name="Spang A."/>
            <person name="Saw J.H."/>
            <person name="Jorgensen S.L."/>
            <person name="Zaremba-Niedzwiedzka K."/>
            <person name="Martijn J."/>
            <person name="Lind A.E."/>
            <person name="van Eijk R."/>
            <person name="Schleper C."/>
            <person name="Guy L."/>
            <person name="Ettema T.J."/>
        </authorList>
    </citation>
    <scope>NUCLEOTIDE SEQUENCE</scope>
</reference>
<dbReference type="AlphaFoldDB" id="A0A0F9QL42"/>
<proteinExistence type="predicted"/>
<dbReference type="EMBL" id="LAZR01004730">
    <property type="protein sequence ID" value="KKN06078.1"/>
    <property type="molecule type" value="Genomic_DNA"/>
</dbReference>
<protein>
    <submittedName>
        <fullName evidence="1">Uncharacterized protein</fullName>
    </submittedName>
</protein>
<evidence type="ECO:0000313" key="1">
    <source>
        <dbReference type="EMBL" id="KKN06078.1"/>
    </source>
</evidence>
<organism evidence="1">
    <name type="scientific">marine sediment metagenome</name>
    <dbReference type="NCBI Taxonomy" id="412755"/>
    <lineage>
        <taxon>unclassified sequences</taxon>
        <taxon>metagenomes</taxon>
        <taxon>ecological metagenomes</taxon>
    </lineage>
</organism>
<accession>A0A0F9QL42</accession>